<evidence type="ECO:0000313" key="2">
    <source>
        <dbReference type="EMBL" id="MED6206510.1"/>
    </source>
</evidence>
<dbReference type="Gene3D" id="1.25.10.10">
    <property type="entry name" value="Leucine-rich Repeat Variant"/>
    <property type="match status" value="1"/>
</dbReference>
<dbReference type="PANTHER" id="PTHR13255:SF0">
    <property type="entry name" value="ATAXIN-10"/>
    <property type="match status" value="1"/>
</dbReference>
<accession>A0ABU6YAY8</accession>
<dbReference type="EMBL" id="JASCZI010241761">
    <property type="protein sequence ID" value="MED6206510.1"/>
    <property type="molecule type" value="Genomic_DNA"/>
</dbReference>
<evidence type="ECO:0000313" key="3">
    <source>
        <dbReference type="Proteomes" id="UP001341840"/>
    </source>
</evidence>
<dbReference type="PANTHER" id="PTHR13255">
    <property type="entry name" value="ATAXIN-10"/>
    <property type="match status" value="1"/>
</dbReference>
<keyword evidence="3" id="KW-1185">Reference proteome</keyword>
<dbReference type="InterPro" id="IPR051374">
    <property type="entry name" value="Ataxin-10/CTR86_families"/>
</dbReference>
<dbReference type="InterPro" id="IPR016024">
    <property type="entry name" value="ARM-type_fold"/>
</dbReference>
<protein>
    <submittedName>
        <fullName evidence="2">Uncharacterized protein</fullName>
    </submittedName>
</protein>
<dbReference type="SUPFAM" id="SSF48371">
    <property type="entry name" value="ARM repeat"/>
    <property type="match status" value="1"/>
</dbReference>
<organism evidence="2 3">
    <name type="scientific">Stylosanthes scabra</name>
    <dbReference type="NCBI Taxonomy" id="79078"/>
    <lineage>
        <taxon>Eukaryota</taxon>
        <taxon>Viridiplantae</taxon>
        <taxon>Streptophyta</taxon>
        <taxon>Embryophyta</taxon>
        <taxon>Tracheophyta</taxon>
        <taxon>Spermatophyta</taxon>
        <taxon>Magnoliopsida</taxon>
        <taxon>eudicotyledons</taxon>
        <taxon>Gunneridae</taxon>
        <taxon>Pentapetalae</taxon>
        <taxon>rosids</taxon>
        <taxon>fabids</taxon>
        <taxon>Fabales</taxon>
        <taxon>Fabaceae</taxon>
        <taxon>Papilionoideae</taxon>
        <taxon>50 kb inversion clade</taxon>
        <taxon>dalbergioids sensu lato</taxon>
        <taxon>Dalbergieae</taxon>
        <taxon>Pterocarpus clade</taxon>
        <taxon>Stylosanthes</taxon>
    </lineage>
</organism>
<sequence length="259" mass="28642">MRTVTNKFRFWESSVSAHVLVNPIRRPRLRPKTFVKLTTKKGKKTRKTKKTETLPAAAHPSGSSISRRKRISRNNSSLENSLESLIETAKSHVGRSELASKNVLPAVLEIVKHQYHHNHVISLCFKLLRNLFAGELSNQNSFLEHNGVAVVSDILRSEAADCSNSSLGSDHGLVRWGLQVLANVCLAGRDHQRAVWGELFPEGFVVLARVGNKEICDPLCMVIFACCDGNPEWFRMLSSDGGWPLMVGILKTASSAGFG</sequence>
<proteinExistence type="predicted"/>
<feature type="compositionally biased region" description="Basic residues" evidence="1">
    <location>
        <begin position="39"/>
        <end position="49"/>
    </location>
</feature>
<dbReference type="InterPro" id="IPR011989">
    <property type="entry name" value="ARM-like"/>
</dbReference>
<feature type="region of interest" description="Disordered" evidence="1">
    <location>
        <begin position="39"/>
        <end position="73"/>
    </location>
</feature>
<dbReference type="Proteomes" id="UP001341840">
    <property type="component" value="Unassembled WGS sequence"/>
</dbReference>
<evidence type="ECO:0000256" key="1">
    <source>
        <dbReference type="SAM" id="MobiDB-lite"/>
    </source>
</evidence>
<reference evidence="2 3" key="1">
    <citation type="journal article" date="2023" name="Plants (Basel)">
        <title>Bridging the Gap: Combining Genomics and Transcriptomics Approaches to Understand Stylosanthes scabra, an Orphan Legume from the Brazilian Caatinga.</title>
        <authorList>
            <person name="Ferreira-Neto J.R.C."/>
            <person name="da Silva M.D."/>
            <person name="Binneck E."/>
            <person name="de Melo N.F."/>
            <person name="da Silva R.H."/>
            <person name="de Melo A.L.T.M."/>
            <person name="Pandolfi V."/>
            <person name="Bustamante F.O."/>
            <person name="Brasileiro-Vidal A.C."/>
            <person name="Benko-Iseppon A.M."/>
        </authorList>
    </citation>
    <scope>NUCLEOTIDE SEQUENCE [LARGE SCALE GENOMIC DNA]</scope>
    <source>
        <tissue evidence="2">Leaves</tissue>
    </source>
</reference>
<gene>
    <name evidence="2" type="ORF">PIB30_027452</name>
</gene>
<name>A0ABU6YAY8_9FABA</name>
<comment type="caution">
    <text evidence="2">The sequence shown here is derived from an EMBL/GenBank/DDBJ whole genome shotgun (WGS) entry which is preliminary data.</text>
</comment>